<name>A0A919LN87_9ACTN</name>
<dbReference type="PANTHER" id="PTHR35526:SF3">
    <property type="entry name" value="ANTI-SIGMA-F FACTOR RSBW"/>
    <property type="match status" value="1"/>
</dbReference>
<dbReference type="InterPro" id="IPR050267">
    <property type="entry name" value="Anti-sigma-factor_SerPK"/>
</dbReference>
<dbReference type="PANTHER" id="PTHR35526">
    <property type="entry name" value="ANTI-SIGMA-F FACTOR RSBW-RELATED"/>
    <property type="match status" value="1"/>
</dbReference>
<dbReference type="GO" id="GO:0004674">
    <property type="term" value="F:protein serine/threonine kinase activity"/>
    <property type="evidence" value="ECO:0007669"/>
    <property type="project" value="UniProtKB-KW"/>
</dbReference>
<evidence type="ECO:0000313" key="5">
    <source>
        <dbReference type="Proteomes" id="UP000600026"/>
    </source>
</evidence>
<accession>A0A919LN87</accession>
<evidence type="ECO:0000313" key="4">
    <source>
        <dbReference type="EMBL" id="GHI90409.1"/>
    </source>
</evidence>
<keyword evidence="4" id="KW-0547">Nucleotide-binding</keyword>
<proteinExistence type="predicted"/>
<sequence>MEPPVAADSIPRPERTGNGARPTVATAASARHRVTELLTRAGISPDSVPAADALLITSELVTNAIRHGGGISHFHATVIDDSLRVAVSDANPAHPSSHPRARGRPGGYGWPLIQLLAERVDITPLPEGGKTITATQRLKTTDTT</sequence>
<dbReference type="GO" id="GO:0005524">
    <property type="term" value="F:ATP binding"/>
    <property type="evidence" value="ECO:0007669"/>
    <property type="project" value="UniProtKB-KW"/>
</dbReference>
<gene>
    <name evidence="4" type="ORF">Sxan_77730</name>
</gene>
<protein>
    <submittedName>
        <fullName evidence="4">ATP-binding protein</fullName>
    </submittedName>
</protein>
<dbReference type="EMBL" id="BNEE01000011">
    <property type="protein sequence ID" value="GHI90409.1"/>
    <property type="molecule type" value="Genomic_DNA"/>
</dbReference>
<dbReference type="CDD" id="cd16936">
    <property type="entry name" value="HATPase_RsbW-like"/>
    <property type="match status" value="1"/>
</dbReference>
<keyword evidence="5" id="KW-1185">Reference proteome</keyword>
<dbReference type="AlphaFoldDB" id="A0A919LN87"/>
<evidence type="ECO:0000256" key="2">
    <source>
        <dbReference type="SAM" id="MobiDB-lite"/>
    </source>
</evidence>
<comment type="caution">
    <text evidence="4">The sequence shown here is derived from an EMBL/GenBank/DDBJ whole genome shotgun (WGS) entry which is preliminary data.</text>
</comment>
<dbReference type="Pfam" id="PF13581">
    <property type="entry name" value="HATPase_c_2"/>
    <property type="match status" value="1"/>
</dbReference>
<keyword evidence="1" id="KW-0723">Serine/threonine-protein kinase</keyword>
<keyword evidence="1" id="KW-0418">Kinase</keyword>
<keyword evidence="1" id="KW-0808">Transferase</keyword>
<dbReference type="InterPro" id="IPR003594">
    <property type="entry name" value="HATPase_dom"/>
</dbReference>
<dbReference type="InterPro" id="IPR036890">
    <property type="entry name" value="HATPase_C_sf"/>
</dbReference>
<evidence type="ECO:0000259" key="3">
    <source>
        <dbReference type="Pfam" id="PF13581"/>
    </source>
</evidence>
<organism evidence="4 5">
    <name type="scientific">Streptomyces xanthophaeus</name>
    <dbReference type="NCBI Taxonomy" id="67385"/>
    <lineage>
        <taxon>Bacteria</taxon>
        <taxon>Bacillati</taxon>
        <taxon>Actinomycetota</taxon>
        <taxon>Actinomycetes</taxon>
        <taxon>Kitasatosporales</taxon>
        <taxon>Streptomycetaceae</taxon>
        <taxon>Streptomyces</taxon>
    </lineage>
</organism>
<dbReference type="SUPFAM" id="SSF55874">
    <property type="entry name" value="ATPase domain of HSP90 chaperone/DNA topoisomerase II/histidine kinase"/>
    <property type="match status" value="1"/>
</dbReference>
<evidence type="ECO:0000256" key="1">
    <source>
        <dbReference type="ARBA" id="ARBA00022527"/>
    </source>
</evidence>
<reference evidence="4" key="1">
    <citation type="submission" date="2020-09" db="EMBL/GenBank/DDBJ databases">
        <title>Whole genome shotgun sequence of Streptomyces xanthophaeus NBRC 12829.</title>
        <authorList>
            <person name="Komaki H."/>
            <person name="Tamura T."/>
        </authorList>
    </citation>
    <scope>NUCLEOTIDE SEQUENCE</scope>
    <source>
        <strain evidence="4">NBRC 12829</strain>
    </source>
</reference>
<feature type="domain" description="Histidine kinase/HSP90-like ATPase" evidence="3">
    <location>
        <begin position="23"/>
        <end position="134"/>
    </location>
</feature>
<feature type="region of interest" description="Disordered" evidence="2">
    <location>
        <begin position="1"/>
        <end position="28"/>
    </location>
</feature>
<dbReference type="Gene3D" id="3.30.565.10">
    <property type="entry name" value="Histidine kinase-like ATPase, C-terminal domain"/>
    <property type="match status" value="1"/>
</dbReference>
<dbReference type="Proteomes" id="UP000600026">
    <property type="component" value="Unassembled WGS sequence"/>
</dbReference>
<keyword evidence="4" id="KW-0067">ATP-binding</keyword>